<evidence type="ECO:0000313" key="2">
    <source>
        <dbReference type="EMBL" id="MQL84833.1"/>
    </source>
</evidence>
<reference evidence="2" key="1">
    <citation type="submission" date="2017-07" db="EMBL/GenBank/DDBJ databases">
        <title>Taro Niue Genome Assembly and Annotation.</title>
        <authorList>
            <person name="Atibalentja N."/>
            <person name="Keating K."/>
            <person name="Fields C.J."/>
        </authorList>
    </citation>
    <scope>NUCLEOTIDE SEQUENCE</scope>
    <source>
        <strain evidence="2">Niue_2</strain>
        <tissue evidence="2">Leaf</tissue>
    </source>
</reference>
<gene>
    <name evidence="2" type="ORF">Taro_017331</name>
</gene>
<keyword evidence="3" id="KW-1185">Reference proteome</keyword>
<accession>A0A843UVR3</accession>
<organism evidence="2 3">
    <name type="scientific">Colocasia esculenta</name>
    <name type="common">Wild taro</name>
    <name type="synonym">Arum esculentum</name>
    <dbReference type="NCBI Taxonomy" id="4460"/>
    <lineage>
        <taxon>Eukaryota</taxon>
        <taxon>Viridiplantae</taxon>
        <taxon>Streptophyta</taxon>
        <taxon>Embryophyta</taxon>
        <taxon>Tracheophyta</taxon>
        <taxon>Spermatophyta</taxon>
        <taxon>Magnoliopsida</taxon>
        <taxon>Liliopsida</taxon>
        <taxon>Araceae</taxon>
        <taxon>Aroideae</taxon>
        <taxon>Colocasieae</taxon>
        <taxon>Colocasia</taxon>
    </lineage>
</organism>
<proteinExistence type="predicted"/>
<feature type="non-terminal residue" evidence="2">
    <location>
        <position position="1"/>
    </location>
</feature>
<dbReference type="Proteomes" id="UP000652761">
    <property type="component" value="Unassembled WGS sequence"/>
</dbReference>
<dbReference type="AlphaFoldDB" id="A0A843UVR3"/>
<evidence type="ECO:0000256" key="1">
    <source>
        <dbReference type="SAM" id="MobiDB-lite"/>
    </source>
</evidence>
<sequence>CSLHPPRRLPGVPSGPSTPSAVRVVSLVCGPARPRRPRRLPGVPSGPSAPSASSRGLRSHWCAVRAVSIDVVSLSLVCHRRRLPVPGVPSAASPSIPPTMVATPSQEKRMAEREAKQELGLRAACDIKFAVHAHPTLSEVLDELFKLAKVASGLPQSVTESVPV</sequence>
<dbReference type="EMBL" id="NMUH01000789">
    <property type="protein sequence ID" value="MQL84833.1"/>
    <property type="molecule type" value="Genomic_DNA"/>
</dbReference>
<feature type="region of interest" description="Disordered" evidence="1">
    <location>
        <begin position="32"/>
        <end position="55"/>
    </location>
</feature>
<protein>
    <submittedName>
        <fullName evidence="2">Uncharacterized protein</fullName>
    </submittedName>
</protein>
<evidence type="ECO:0000313" key="3">
    <source>
        <dbReference type="Proteomes" id="UP000652761"/>
    </source>
</evidence>
<feature type="compositionally biased region" description="Low complexity" evidence="1">
    <location>
        <begin position="40"/>
        <end position="55"/>
    </location>
</feature>
<name>A0A843UVR3_COLES</name>
<feature type="region of interest" description="Disordered" evidence="1">
    <location>
        <begin position="1"/>
        <end position="20"/>
    </location>
</feature>
<comment type="caution">
    <text evidence="2">The sequence shown here is derived from an EMBL/GenBank/DDBJ whole genome shotgun (WGS) entry which is preliminary data.</text>
</comment>